<evidence type="ECO:0000256" key="3">
    <source>
        <dbReference type="ARBA" id="ARBA00024018"/>
    </source>
</evidence>
<evidence type="ECO:0000313" key="6">
    <source>
        <dbReference type="Proteomes" id="UP000663760"/>
    </source>
</evidence>
<dbReference type="SUPFAM" id="SSF51905">
    <property type="entry name" value="FAD/NAD(P)-binding domain"/>
    <property type="match status" value="1"/>
</dbReference>
<dbReference type="InterPro" id="IPR036188">
    <property type="entry name" value="FAD/NAD-bd_sf"/>
</dbReference>
<dbReference type="InterPro" id="IPR002938">
    <property type="entry name" value="FAD-bd"/>
</dbReference>
<dbReference type="PRINTS" id="PR00420">
    <property type="entry name" value="RNGMNOXGNASE"/>
</dbReference>
<proteinExistence type="inferred from homology"/>
<dbReference type="Gene3D" id="3.50.50.60">
    <property type="entry name" value="FAD/NAD(P)-binding domain"/>
    <property type="match status" value="1"/>
</dbReference>
<protein>
    <recommendedName>
        <fullName evidence="4">FAD-binding domain-containing protein</fullName>
    </recommendedName>
</protein>
<keyword evidence="1" id="KW-0560">Oxidoreductase</keyword>
<keyword evidence="6" id="KW-1185">Reference proteome</keyword>
<dbReference type="Pfam" id="PF01494">
    <property type="entry name" value="FAD_binding_3"/>
    <property type="match status" value="1"/>
</dbReference>
<comment type="similarity">
    <text evidence="3">Belongs to the 3-hydroxybenzoate 6-hydroxylase family.</text>
</comment>
<dbReference type="GO" id="GO:0071949">
    <property type="term" value="F:FAD binding"/>
    <property type="evidence" value="ECO:0007669"/>
    <property type="project" value="InterPro"/>
</dbReference>
<organism evidence="5 6">
    <name type="scientific">Spirodela intermedia</name>
    <name type="common">Intermediate duckweed</name>
    <dbReference type="NCBI Taxonomy" id="51605"/>
    <lineage>
        <taxon>Eukaryota</taxon>
        <taxon>Viridiplantae</taxon>
        <taxon>Streptophyta</taxon>
        <taxon>Embryophyta</taxon>
        <taxon>Tracheophyta</taxon>
        <taxon>Spermatophyta</taxon>
        <taxon>Magnoliopsida</taxon>
        <taxon>Liliopsida</taxon>
        <taxon>Araceae</taxon>
        <taxon>Lemnoideae</taxon>
        <taxon>Spirodela</taxon>
    </lineage>
</organism>
<accession>A0A7I8KBL1</accession>
<feature type="domain" description="FAD-binding" evidence="4">
    <location>
        <begin position="7"/>
        <end position="363"/>
    </location>
</feature>
<name>A0A7I8KBL1_SPIIN</name>
<evidence type="ECO:0000256" key="2">
    <source>
        <dbReference type="ARBA" id="ARBA00023033"/>
    </source>
</evidence>
<evidence type="ECO:0000313" key="5">
    <source>
        <dbReference type="EMBL" id="CAA7395170.1"/>
    </source>
</evidence>
<reference evidence="5" key="1">
    <citation type="submission" date="2020-02" db="EMBL/GenBank/DDBJ databases">
        <authorList>
            <person name="Scholz U."/>
            <person name="Mascher M."/>
            <person name="Fiebig A."/>
        </authorList>
    </citation>
    <scope>NUCLEOTIDE SEQUENCE</scope>
</reference>
<sequence>MSEDRLDVEVAIVGAGIAGLAAALAMKKVGIKSIVVVESAAGLRSTGAALGLFPNAWRALDVLGIAHKLIPLYPPLRKFRVTHTSTGETQEVSLDGAPVLRGMEVRVVHRRALLESLAEELPPGTIRFSSKLTSITRQKPTDASSGVILDLEDGTVIRAKALIGCDGVHSAVARWLGLSTPIDSGRGAVRGLSVYPDGHGFSSGSQQFLGKNERTGFFPMNDKEIYWFITRRSNPSDKDMAKEPDLILKNVTETMAKGFPPAFRDVVNHSELSTVSWAPLKFRLPWDVVVGPTHRGSVAVAGDAMHPMTPDLGQGGCAALEDAVVLGRNIAATLHIDGSVDAEKVERCLDDFVRERRWRAAGLIAGAYVSGRIQQGGSGWWESAVKFIRDGAFYRYMFPRIVSSVVGYDCGPLPITLVPA</sequence>
<dbReference type="Proteomes" id="UP000663760">
    <property type="component" value="Chromosome 4"/>
</dbReference>
<dbReference type="PANTHER" id="PTHR45934">
    <property type="entry name" value="FAD/NAD(P)-BINDING OXIDOREDUCTASE FAMILY PROTEIN"/>
    <property type="match status" value="1"/>
</dbReference>
<dbReference type="PANTHER" id="PTHR45934:SF1">
    <property type="entry name" value="OS04G0423100 PROTEIN"/>
    <property type="match status" value="1"/>
</dbReference>
<dbReference type="OrthoDB" id="1878542at2759"/>
<gene>
    <name evidence="5" type="ORF">SI8410_04005831</name>
</gene>
<evidence type="ECO:0000256" key="1">
    <source>
        <dbReference type="ARBA" id="ARBA00023002"/>
    </source>
</evidence>
<dbReference type="InterPro" id="IPR044560">
    <property type="entry name" value="MOase"/>
</dbReference>
<evidence type="ECO:0000259" key="4">
    <source>
        <dbReference type="Pfam" id="PF01494"/>
    </source>
</evidence>
<dbReference type="EMBL" id="LR746267">
    <property type="protein sequence ID" value="CAA7395170.1"/>
    <property type="molecule type" value="Genomic_DNA"/>
</dbReference>
<dbReference type="AlphaFoldDB" id="A0A7I8KBL1"/>
<keyword evidence="2" id="KW-0503">Monooxygenase</keyword>
<dbReference type="GO" id="GO:0004497">
    <property type="term" value="F:monooxygenase activity"/>
    <property type="evidence" value="ECO:0007669"/>
    <property type="project" value="UniProtKB-KW"/>
</dbReference>